<dbReference type="Gene3D" id="2.40.160.10">
    <property type="entry name" value="Porin"/>
    <property type="match status" value="1"/>
</dbReference>
<organism evidence="13">
    <name type="scientific">Cupriavidus taiwanensis</name>
    <dbReference type="NCBI Taxonomy" id="164546"/>
    <lineage>
        <taxon>Bacteria</taxon>
        <taxon>Pseudomonadati</taxon>
        <taxon>Pseudomonadota</taxon>
        <taxon>Betaproteobacteria</taxon>
        <taxon>Burkholderiales</taxon>
        <taxon>Burkholderiaceae</taxon>
        <taxon>Cupriavidus</taxon>
    </lineage>
</organism>
<keyword evidence="7" id="KW-0406">Ion transport</keyword>
<keyword evidence="3" id="KW-0813">Transport</keyword>
<evidence type="ECO:0000256" key="7">
    <source>
        <dbReference type="ARBA" id="ARBA00023065"/>
    </source>
</evidence>
<evidence type="ECO:0000256" key="4">
    <source>
        <dbReference type="ARBA" id="ARBA00022452"/>
    </source>
</evidence>
<evidence type="ECO:0000256" key="3">
    <source>
        <dbReference type="ARBA" id="ARBA00022448"/>
    </source>
</evidence>
<feature type="chain" id="PRO_5016795511" evidence="11">
    <location>
        <begin position="27"/>
        <end position="373"/>
    </location>
</feature>
<evidence type="ECO:0000259" key="12">
    <source>
        <dbReference type="Pfam" id="PF13609"/>
    </source>
</evidence>
<keyword evidence="5" id="KW-0812">Transmembrane</keyword>
<feature type="domain" description="Porin" evidence="12">
    <location>
        <begin position="13"/>
        <end position="336"/>
    </location>
</feature>
<dbReference type="AlphaFoldDB" id="A0A375EB99"/>
<dbReference type="InterPro" id="IPR033900">
    <property type="entry name" value="Gram_neg_porin_domain"/>
</dbReference>
<sequence>MKTRLYQLMLPTTLAMLAVPGAGAHASVTLYGVADANIEYVNHLSATLPTQAGFPGPGQSRVALGSGGLSGSRWGLRGTEDLGGALKAVFVLENGFGIDDGRQTQSGRLFGRQAFVGLLSERAGRLTFGRQYTAIFDAFSNFSPSGYSTQYEPIAAQLGLDFRSDNTVKYTGTFGAVTAVGNYSFGNGVLGAGEIAGQSRRDTGYGAALNYFAGGFGAALAFNRFNPTLGTGGAVGNFRKAGAALSYRAGPVKLMGGYRWGLNKAADGATIVRDDYYWAGVNYRAASALDLTLAFYYDDVKALGGRNVQNPWQVSLIADYNLSRRTDVYLTTAYVQHAGINFDTSAVSFANGYFLGSGHRSMTAVAVGMRHRF</sequence>
<keyword evidence="9" id="KW-0472">Membrane</keyword>
<dbReference type="EMBL" id="OFTH01000050">
    <property type="protein sequence ID" value="SOZ74179.1"/>
    <property type="molecule type" value="Genomic_DNA"/>
</dbReference>
<dbReference type="PANTHER" id="PTHR34501">
    <property type="entry name" value="PROTEIN YDDL-RELATED"/>
    <property type="match status" value="1"/>
</dbReference>
<keyword evidence="4" id="KW-1134">Transmembrane beta strand</keyword>
<dbReference type="GO" id="GO:0015288">
    <property type="term" value="F:porin activity"/>
    <property type="evidence" value="ECO:0007669"/>
    <property type="project" value="UniProtKB-KW"/>
</dbReference>
<comment type="caution">
    <text evidence="13">The sequence shown here is derived from an EMBL/GenBank/DDBJ whole genome shotgun (WGS) entry which is preliminary data.</text>
</comment>
<evidence type="ECO:0000256" key="5">
    <source>
        <dbReference type="ARBA" id="ARBA00022692"/>
    </source>
</evidence>
<reference evidence="13" key="1">
    <citation type="submission" date="2018-01" db="EMBL/GenBank/DDBJ databases">
        <authorList>
            <person name="Clerissi C."/>
        </authorList>
    </citation>
    <scope>NUCLEOTIDE SEQUENCE</scope>
    <source>
        <strain evidence="13">Cupriavidus taiwanensis STM 8556</strain>
    </source>
</reference>
<comment type="subunit">
    <text evidence="2">Homotrimer.</text>
</comment>
<dbReference type="GO" id="GO:0006811">
    <property type="term" value="P:monoatomic ion transport"/>
    <property type="evidence" value="ECO:0007669"/>
    <property type="project" value="UniProtKB-KW"/>
</dbReference>
<evidence type="ECO:0000256" key="11">
    <source>
        <dbReference type="SAM" id="SignalP"/>
    </source>
</evidence>
<accession>A0A375EB99</accession>
<dbReference type="Proteomes" id="UP000256952">
    <property type="component" value="Chromosome CBM2613_b"/>
</dbReference>
<dbReference type="Pfam" id="PF13609">
    <property type="entry name" value="Porin_4"/>
    <property type="match status" value="1"/>
</dbReference>
<evidence type="ECO:0000256" key="10">
    <source>
        <dbReference type="ARBA" id="ARBA00023237"/>
    </source>
</evidence>
<dbReference type="SUPFAM" id="SSF56935">
    <property type="entry name" value="Porins"/>
    <property type="match status" value="1"/>
</dbReference>
<keyword evidence="8" id="KW-0626">Porin</keyword>
<keyword evidence="10" id="KW-0998">Cell outer membrane</keyword>
<dbReference type="GO" id="GO:0046930">
    <property type="term" value="C:pore complex"/>
    <property type="evidence" value="ECO:0007669"/>
    <property type="project" value="UniProtKB-KW"/>
</dbReference>
<name>A0A375EB99_9BURK</name>
<gene>
    <name evidence="13" type="ORF">CBM2613_B80043</name>
</gene>
<dbReference type="PANTHER" id="PTHR34501:SF9">
    <property type="entry name" value="MAJOR OUTER MEMBRANE PROTEIN P.IA"/>
    <property type="match status" value="1"/>
</dbReference>
<evidence type="ECO:0000313" key="13">
    <source>
        <dbReference type="EMBL" id="SOZ74179.1"/>
    </source>
</evidence>
<dbReference type="InterPro" id="IPR002299">
    <property type="entry name" value="Porin_Neis"/>
</dbReference>
<evidence type="ECO:0000256" key="1">
    <source>
        <dbReference type="ARBA" id="ARBA00004571"/>
    </source>
</evidence>
<dbReference type="CDD" id="cd00342">
    <property type="entry name" value="gram_neg_porins"/>
    <property type="match status" value="1"/>
</dbReference>
<keyword evidence="6 11" id="KW-0732">Signal</keyword>
<protein>
    <submittedName>
        <fullName evidence="13">Membrane protein</fullName>
    </submittedName>
</protein>
<evidence type="ECO:0000256" key="2">
    <source>
        <dbReference type="ARBA" id="ARBA00011233"/>
    </source>
</evidence>
<proteinExistence type="predicted"/>
<evidence type="ECO:0000256" key="6">
    <source>
        <dbReference type="ARBA" id="ARBA00022729"/>
    </source>
</evidence>
<evidence type="ECO:0000256" key="9">
    <source>
        <dbReference type="ARBA" id="ARBA00023136"/>
    </source>
</evidence>
<evidence type="ECO:0000256" key="8">
    <source>
        <dbReference type="ARBA" id="ARBA00023114"/>
    </source>
</evidence>
<dbReference type="GO" id="GO:0009279">
    <property type="term" value="C:cell outer membrane"/>
    <property type="evidence" value="ECO:0007669"/>
    <property type="project" value="UniProtKB-SubCell"/>
</dbReference>
<dbReference type="PRINTS" id="PR00184">
    <property type="entry name" value="NEISSPPORIN"/>
</dbReference>
<feature type="signal peptide" evidence="11">
    <location>
        <begin position="1"/>
        <end position="26"/>
    </location>
</feature>
<comment type="subcellular location">
    <subcellularLocation>
        <location evidence="1">Cell outer membrane</location>
        <topology evidence="1">Multi-pass membrane protein</topology>
    </subcellularLocation>
</comment>
<dbReference type="InterPro" id="IPR050298">
    <property type="entry name" value="Gram-neg_bact_OMP"/>
</dbReference>
<dbReference type="InterPro" id="IPR023614">
    <property type="entry name" value="Porin_dom_sf"/>
</dbReference>